<organism evidence="7 8">
    <name type="scientific">Anaeramoeba flamelloides</name>
    <dbReference type="NCBI Taxonomy" id="1746091"/>
    <lineage>
        <taxon>Eukaryota</taxon>
        <taxon>Metamonada</taxon>
        <taxon>Anaeramoebidae</taxon>
        <taxon>Anaeramoeba</taxon>
    </lineage>
</organism>
<feature type="signal peptide" evidence="5">
    <location>
        <begin position="1"/>
        <end position="18"/>
    </location>
</feature>
<keyword evidence="4" id="KW-0547">Nucleotide-binding</keyword>
<dbReference type="AlphaFoldDB" id="A0AAV7YIB0"/>
<dbReference type="PROSITE" id="PS50127">
    <property type="entry name" value="UBC_2"/>
    <property type="match status" value="1"/>
</dbReference>
<dbReference type="SMART" id="SM00212">
    <property type="entry name" value="UBCc"/>
    <property type="match status" value="1"/>
</dbReference>
<feature type="active site" description="Glycyl thioester intermediate" evidence="3">
    <location>
        <position position="109"/>
    </location>
</feature>
<protein>
    <submittedName>
        <fullName evidence="7">Aminoacyltransferase e1 ubiquitin-activating enzyme-related</fullName>
    </submittedName>
</protein>
<accession>A0AAV7YIB0</accession>
<dbReference type="PANTHER" id="PTHR24067">
    <property type="entry name" value="UBIQUITIN-CONJUGATING ENZYME E2"/>
    <property type="match status" value="1"/>
</dbReference>
<proteinExistence type="inferred from homology"/>
<evidence type="ECO:0000256" key="1">
    <source>
        <dbReference type="ARBA" id="ARBA00022679"/>
    </source>
</evidence>
<evidence type="ECO:0000256" key="5">
    <source>
        <dbReference type="SAM" id="SignalP"/>
    </source>
</evidence>
<comment type="similarity">
    <text evidence="4">Belongs to the ubiquitin-conjugating enzyme family.</text>
</comment>
<keyword evidence="1" id="KW-0808">Transferase</keyword>
<evidence type="ECO:0000313" key="7">
    <source>
        <dbReference type="EMBL" id="KAJ3428336.1"/>
    </source>
</evidence>
<dbReference type="InterPro" id="IPR050113">
    <property type="entry name" value="Ub_conjugating_enzyme"/>
</dbReference>
<sequence length="181" mass="21493">MNILIFYLFNLFLRVLTPKRLITEIREIQKEQKKQKENNETPNFLLKPEQSNIYRWKAIIAGQEETPFYQKYYRVDIRCPETYPMKPPTVRFVTPIFHPNIHFKTGEVCLDILKTDWSPAWDIMAICRAVHLLLRHPEPKSPLNCFAGNILRSNDQLAYNSMGKMYAEIYGYNSFEEAEQK</sequence>
<dbReference type="Proteomes" id="UP001146793">
    <property type="component" value="Unassembled WGS sequence"/>
</dbReference>
<reference evidence="7" key="1">
    <citation type="submission" date="2022-08" db="EMBL/GenBank/DDBJ databases">
        <title>Novel sulphate-reducing endosymbionts in the free-living metamonad Anaeramoeba.</title>
        <authorList>
            <person name="Jerlstrom-Hultqvist J."/>
            <person name="Cepicka I."/>
            <person name="Gallot-Lavallee L."/>
            <person name="Salas-Leiva D."/>
            <person name="Curtis B.A."/>
            <person name="Zahonova K."/>
            <person name="Pipaliya S."/>
            <person name="Dacks J."/>
            <person name="Roger A.J."/>
        </authorList>
    </citation>
    <scope>NUCLEOTIDE SEQUENCE</scope>
    <source>
        <strain evidence="7">Busselton2</strain>
    </source>
</reference>
<keyword evidence="5" id="KW-0732">Signal</keyword>
<dbReference type="CDD" id="cd23812">
    <property type="entry name" value="UBCc_ScPEX4-like"/>
    <property type="match status" value="1"/>
</dbReference>
<dbReference type="SUPFAM" id="SSF54495">
    <property type="entry name" value="UBC-like"/>
    <property type="match status" value="1"/>
</dbReference>
<dbReference type="Pfam" id="PF00179">
    <property type="entry name" value="UQ_con"/>
    <property type="match status" value="1"/>
</dbReference>
<dbReference type="GO" id="GO:0016740">
    <property type="term" value="F:transferase activity"/>
    <property type="evidence" value="ECO:0007669"/>
    <property type="project" value="UniProtKB-KW"/>
</dbReference>
<dbReference type="PROSITE" id="PS00183">
    <property type="entry name" value="UBC_1"/>
    <property type="match status" value="1"/>
</dbReference>
<feature type="domain" description="UBC core" evidence="6">
    <location>
        <begin position="16"/>
        <end position="172"/>
    </location>
</feature>
<name>A0AAV7YIB0_9EUKA</name>
<dbReference type="Gene3D" id="3.10.110.10">
    <property type="entry name" value="Ubiquitin Conjugating Enzyme"/>
    <property type="match status" value="1"/>
</dbReference>
<evidence type="ECO:0000256" key="2">
    <source>
        <dbReference type="ARBA" id="ARBA00022786"/>
    </source>
</evidence>
<feature type="chain" id="PRO_5043720342" evidence="5">
    <location>
        <begin position="19"/>
        <end position="181"/>
    </location>
</feature>
<comment type="caution">
    <text evidence="7">The sequence shown here is derived from an EMBL/GenBank/DDBJ whole genome shotgun (WGS) entry which is preliminary data.</text>
</comment>
<gene>
    <name evidence="7" type="ORF">M0812_25969</name>
</gene>
<evidence type="ECO:0000256" key="3">
    <source>
        <dbReference type="PROSITE-ProRule" id="PRU10133"/>
    </source>
</evidence>
<dbReference type="InterPro" id="IPR023313">
    <property type="entry name" value="UBQ-conjugating_AS"/>
</dbReference>
<evidence type="ECO:0000259" key="6">
    <source>
        <dbReference type="PROSITE" id="PS50127"/>
    </source>
</evidence>
<dbReference type="EMBL" id="JANTQA010000060">
    <property type="protein sequence ID" value="KAJ3428336.1"/>
    <property type="molecule type" value="Genomic_DNA"/>
</dbReference>
<keyword evidence="2 4" id="KW-0833">Ubl conjugation pathway</keyword>
<dbReference type="InterPro" id="IPR016135">
    <property type="entry name" value="UBQ-conjugating_enzyme/RWD"/>
</dbReference>
<keyword evidence="4" id="KW-0067">ATP-binding</keyword>
<dbReference type="GO" id="GO:0005524">
    <property type="term" value="F:ATP binding"/>
    <property type="evidence" value="ECO:0007669"/>
    <property type="project" value="UniProtKB-UniRule"/>
</dbReference>
<evidence type="ECO:0000256" key="4">
    <source>
        <dbReference type="RuleBase" id="RU362109"/>
    </source>
</evidence>
<evidence type="ECO:0000313" key="8">
    <source>
        <dbReference type="Proteomes" id="UP001146793"/>
    </source>
</evidence>
<dbReference type="InterPro" id="IPR000608">
    <property type="entry name" value="UBC"/>
</dbReference>